<dbReference type="AlphaFoldDB" id="A0A8R1EVP8"/>
<reference evidence="2" key="1">
    <citation type="submission" date="2010-08" db="EMBL/GenBank/DDBJ databases">
        <authorList>
            <consortium name="Caenorhabditis japonica Sequencing Consortium"/>
            <person name="Wilson R.K."/>
        </authorList>
    </citation>
    <scope>NUCLEOTIDE SEQUENCE [LARGE SCALE GENOMIC DNA]</scope>
    <source>
        <strain evidence="2">DF5081</strain>
    </source>
</reference>
<accession>A0A8R1EVP8</accession>
<evidence type="ECO:0000313" key="2">
    <source>
        <dbReference type="Proteomes" id="UP000005237"/>
    </source>
</evidence>
<protein>
    <submittedName>
        <fullName evidence="1">Uncharacterized protein</fullName>
    </submittedName>
</protein>
<keyword evidence="2" id="KW-1185">Reference proteome</keyword>
<evidence type="ECO:0000313" key="1">
    <source>
        <dbReference type="EnsemblMetazoa" id="CJA43221.1"/>
    </source>
</evidence>
<name>A0A8R1EVP8_CAEJA</name>
<organism evidence="1 2">
    <name type="scientific">Caenorhabditis japonica</name>
    <dbReference type="NCBI Taxonomy" id="281687"/>
    <lineage>
        <taxon>Eukaryota</taxon>
        <taxon>Metazoa</taxon>
        <taxon>Ecdysozoa</taxon>
        <taxon>Nematoda</taxon>
        <taxon>Chromadorea</taxon>
        <taxon>Rhabditida</taxon>
        <taxon>Rhabditina</taxon>
        <taxon>Rhabditomorpha</taxon>
        <taxon>Rhabditoidea</taxon>
        <taxon>Rhabditidae</taxon>
        <taxon>Peloderinae</taxon>
        <taxon>Caenorhabditis</taxon>
    </lineage>
</organism>
<sequence>MQCCEDDKYRIPPVDLIEIVFLERDKRKGEKDDEEEEDRKLMIDVILFPILQTGQLKHDTQRKGDAQASRCVVR</sequence>
<proteinExistence type="predicted"/>
<dbReference type="Proteomes" id="UP000005237">
    <property type="component" value="Unassembled WGS sequence"/>
</dbReference>
<reference evidence="1" key="2">
    <citation type="submission" date="2022-06" db="UniProtKB">
        <authorList>
            <consortium name="EnsemblMetazoa"/>
        </authorList>
    </citation>
    <scope>IDENTIFICATION</scope>
    <source>
        <strain evidence="1">DF5081</strain>
    </source>
</reference>
<dbReference type="EnsemblMetazoa" id="CJA43221.1">
    <property type="protein sequence ID" value="CJA43221.1"/>
    <property type="gene ID" value="WBGene00219069"/>
</dbReference>